<dbReference type="Pfam" id="PF13539">
    <property type="entry name" value="Peptidase_M15_4"/>
    <property type="match status" value="1"/>
</dbReference>
<dbReference type="GO" id="GO:0008233">
    <property type="term" value="F:peptidase activity"/>
    <property type="evidence" value="ECO:0007669"/>
    <property type="project" value="InterPro"/>
</dbReference>
<evidence type="ECO:0000259" key="2">
    <source>
        <dbReference type="Pfam" id="PF13539"/>
    </source>
</evidence>
<feature type="domain" description="Peptidase M15C" evidence="2">
    <location>
        <begin position="160"/>
        <end position="217"/>
    </location>
</feature>
<accession>A0A4Q1C1H3</accession>
<dbReference type="InterPro" id="IPR039561">
    <property type="entry name" value="Peptidase_M15C"/>
</dbReference>
<evidence type="ECO:0000313" key="4">
    <source>
        <dbReference type="Proteomes" id="UP000289455"/>
    </source>
</evidence>
<keyword evidence="4" id="KW-1185">Reference proteome</keyword>
<keyword evidence="1" id="KW-0732">Signal</keyword>
<reference evidence="3 4" key="1">
    <citation type="submission" date="2019-01" db="EMBL/GenBank/DDBJ databases">
        <title>Cytophagaceae bacterium strain CAR-16.</title>
        <authorList>
            <person name="Chen W.-M."/>
        </authorList>
    </citation>
    <scope>NUCLEOTIDE SEQUENCE [LARGE SCALE GENOMIC DNA]</scope>
    <source>
        <strain evidence="3 4">CAR-16</strain>
    </source>
</reference>
<dbReference type="InterPro" id="IPR009045">
    <property type="entry name" value="Zn_M74/Hedgehog-like"/>
</dbReference>
<comment type="caution">
    <text evidence="3">The sequence shown here is derived from an EMBL/GenBank/DDBJ whole genome shotgun (WGS) entry which is preliminary data.</text>
</comment>
<dbReference type="CDD" id="cd14845">
    <property type="entry name" value="L-Ala-D-Glu_peptidase_like"/>
    <property type="match status" value="1"/>
</dbReference>
<protein>
    <submittedName>
        <fullName evidence="3">M15 family peptidase</fullName>
    </submittedName>
</protein>
<dbReference type="Gene3D" id="3.30.1380.10">
    <property type="match status" value="1"/>
</dbReference>
<feature type="signal peptide" evidence="1">
    <location>
        <begin position="1"/>
        <end position="22"/>
    </location>
</feature>
<evidence type="ECO:0000313" key="3">
    <source>
        <dbReference type="EMBL" id="RXK50880.1"/>
    </source>
</evidence>
<proteinExistence type="predicted"/>
<dbReference type="SUPFAM" id="SSF55166">
    <property type="entry name" value="Hedgehog/DD-peptidase"/>
    <property type="match status" value="1"/>
</dbReference>
<gene>
    <name evidence="3" type="ORF">ESB04_04310</name>
</gene>
<dbReference type="AlphaFoldDB" id="A0A4Q1C1H3"/>
<dbReference type="EMBL" id="SDHY01000002">
    <property type="protein sequence ID" value="RXK50880.1"/>
    <property type="molecule type" value="Genomic_DNA"/>
</dbReference>
<dbReference type="Proteomes" id="UP000289455">
    <property type="component" value="Unassembled WGS sequence"/>
</dbReference>
<organism evidence="3 4">
    <name type="scientific">Aquirufa rosea</name>
    <dbReference type="NCBI Taxonomy" id="2509241"/>
    <lineage>
        <taxon>Bacteria</taxon>
        <taxon>Pseudomonadati</taxon>
        <taxon>Bacteroidota</taxon>
        <taxon>Cytophagia</taxon>
        <taxon>Cytophagales</taxon>
        <taxon>Flectobacillaceae</taxon>
        <taxon>Aquirufa</taxon>
    </lineage>
</organism>
<sequence>MWCSMRKIGLLIVLCISTYASLAQSVLRTCQVSRIDSLSWKDLVWMYAQQDSLDRMLPIQNLTLILENTSGQRSEKTYQADSTFRMGGQVDEYLAQRLLIDKPDLTAFWALELVDDIQLFQSLKDSLNAKFKFRYYRMRYSSETRSLAQQGLLQKRGRSKIALSMHNFSLAADVAIYRKKRYLKRGPMYDQMGALAKELGLFWGGDFIGFPDLGHIQAFKNSAALLRQHPNLAFEFEHFKSNYELIYEQKANIGREDLVQDTQDLLEAMNEFRLNQACLCQYAMPVPPSAQDWIKLYQQDPKPRIHVNLQEQWAYVQCGTTGYFFPLGKWQRKIKG</sequence>
<feature type="chain" id="PRO_5020337709" evidence="1">
    <location>
        <begin position="23"/>
        <end position="336"/>
    </location>
</feature>
<evidence type="ECO:0000256" key="1">
    <source>
        <dbReference type="SAM" id="SignalP"/>
    </source>
</evidence>
<dbReference type="OrthoDB" id="931560at2"/>
<name>A0A4Q1C1H3_9BACT</name>